<dbReference type="InterPro" id="IPR036291">
    <property type="entry name" value="NAD(P)-bd_dom_sf"/>
</dbReference>
<dbReference type="RefSeq" id="WP_086041952.1">
    <property type="nucleotide sequence ID" value="NZ_CBCRZA010000001.1"/>
</dbReference>
<comment type="catalytic activity">
    <reaction evidence="8">
        <text>(S)-acetoin + NAD(+) = diacetyl + NADH + H(+)</text>
        <dbReference type="Rhea" id="RHEA:27286"/>
        <dbReference type="ChEBI" id="CHEBI:15378"/>
        <dbReference type="ChEBI" id="CHEBI:15687"/>
        <dbReference type="ChEBI" id="CHEBI:16583"/>
        <dbReference type="ChEBI" id="CHEBI:57540"/>
        <dbReference type="ChEBI" id="CHEBI:57945"/>
        <dbReference type="EC" id="1.1.1.304"/>
    </reaction>
</comment>
<feature type="compositionally biased region" description="Basic and acidic residues" evidence="9">
    <location>
        <begin position="21"/>
        <end position="38"/>
    </location>
</feature>
<dbReference type="PRINTS" id="PR00080">
    <property type="entry name" value="SDRFAMILY"/>
</dbReference>
<evidence type="ECO:0000256" key="2">
    <source>
        <dbReference type="ARBA" id="ARBA00006484"/>
    </source>
</evidence>
<evidence type="ECO:0000256" key="3">
    <source>
        <dbReference type="ARBA" id="ARBA00012848"/>
    </source>
</evidence>
<comment type="similarity">
    <text evidence="2">Belongs to the short-chain dehydrogenases/reductases (SDR) family.</text>
</comment>
<evidence type="ECO:0000256" key="9">
    <source>
        <dbReference type="SAM" id="MobiDB-lite"/>
    </source>
</evidence>
<dbReference type="GO" id="GO:0008206">
    <property type="term" value="P:bile acid metabolic process"/>
    <property type="evidence" value="ECO:0007669"/>
    <property type="project" value="UniProtKB-ARBA"/>
</dbReference>
<dbReference type="GO" id="GO:0052588">
    <property type="term" value="F:diacetyl reductase ((S)-acetoin forming) (NAD+) activity"/>
    <property type="evidence" value="ECO:0007669"/>
    <property type="project" value="UniProtKB-EC"/>
</dbReference>
<dbReference type="PANTHER" id="PTHR48107">
    <property type="entry name" value="NADPH-DEPENDENT ALDEHYDE REDUCTASE-LIKE PROTEIN, CHLOROPLASTIC-RELATED"/>
    <property type="match status" value="1"/>
</dbReference>
<dbReference type="PROSITE" id="PS00061">
    <property type="entry name" value="ADH_SHORT"/>
    <property type="match status" value="1"/>
</dbReference>
<organism evidence="10 11">
    <name type="scientific">Macrococcoides canis</name>
    <dbReference type="NCBI Taxonomy" id="1855823"/>
    <lineage>
        <taxon>Bacteria</taxon>
        <taxon>Bacillati</taxon>
        <taxon>Bacillota</taxon>
        <taxon>Bacilli</taxon>
        <taxon>Bacillales</taxon>
        <taxon>Staphylococcaceae</taxon>
        <taxon>Macrococcoides</taxon>
    </lineage>
</organism>
<dbReference type="OrthoDB" id="9803333at2"/>
<dbReference type="InterPro" id="IPR002347">
    <property type="entry name" value="SDR_fam"/>
</dbReference>
<protein>
    <recommendedName>
        <fullName evidence="4">Diacetyl reductase [(S)-acetoin forming]</fullName>
        <ecNumber evidence="3">1.1.1.304</ecNumber>
    </recommendedName>
    <alternativeName>
        <fullName evidence="6">Acetoin(diacetyl) reductase</fullName>
    </alternativeName>
    <alternativeName>
        <fullName evidence="7">Meso-2,3-butanediol dehydrogenase</fullName>
    </alternativeName>
</protein>
<evidence type="ECO:0000313" key="10">
    <source>
        <dbReference type="EMBL" id="ARQ06276.1"/>
    </source>
</evidence>
<dbReference type="Gene3D" id="3.40.50.720">
    <property type="entry name" value="NAD(P)-binding Rossmann-like Domain"/>
    <property type="match status" value="1"/>
</dbReference>
<name>A0A1W7AA43_9STAP</name>
<comment type="function">
    <text evidence="1">Catalyzes the irreversible reduction of 2,3-butanediol to (S)-acetoin in the presence of NADH.</text>
</comment>
<evidence type="ECO:0000256" key="6">
    <source>
        <dbReference type="ARBA" id="ARBA00029989"/>
    </source>
</evidence>
<evidence type="ECO:0000256" key="8">
    <source>
        <dbReference type="ARBA" id="ARBA00047315"/>
    </source>
</evidence>
<reference evidence="10 11" key="1">
    <citation type="journal article" date="2017" name="Int. J. Syst. Evol. Microbiol.">
        <title>Macrococcus canis sp. nov., a skin bacterium associated with infections in dogs.</title>
        <authorList>
            <person name="Gobeli Brawand S."/>
            <person name="Cotting K."/>
            <person name="Gomez-Sanz E."/>
            <person name="Collaud A."/>
            <person name="Thomann A."/>
            <person name="Brodard I."/>
            <person name="Rodriguez-Campos S."/>
            <person name="Strauss C."/>
            <person name="Perreten V."/>
        </authorList>
    </citation>
    <scope>NUCLEOTIDE SEQUENCE [LARGE SCALE GENOMIC DNA]</scope>
    <source>
        <strain evidence="10 11">KM45013</strain>
    </source>
</reference>
<dbReference type="KEGG" id="mcak:MCCS_06260"/>
<dbReference type="STRING" id="1855823.MCCS_06260"/>
<evidence type="ECO:0000256" key="4">
    <source>
        <dbReference type="ARBA" id="ARBA00016110"/>
    </source>
</evidence>
<dbReference type="PANTHER" id="PTHR48107:SF16">
    <property type="entry name" value="NADPH-DEPENDENT ALDEHYDE REDUCTASE 1, CHLOROPLASTIC"/>
    <property type="match status" value="1"/>
</dbReference>
<evidence type="ECO:0000313" key="11">
    <source>
        <dbReference type="Proteomes" id="UP000194154"/>
    </source>
</evidence>
<proteinExistence type="inferred from homology"/>
<evidence type="ECO:0000256" key="1">
    <source>
        <dbReference type="ARBA" id="ARBA00003200"/>
    </source>
</evidence>
<feature type="region of interest" description="Disordered" evidence="9">
    <location>
        <begin position="1"/>
        <end position="38"/>
    </location>
</feature>
<dbReference type="Proteomes" id="UP000194154">
    <property type="component" value="Chromosome"/>
</dbReference>
<dbReference type="FunFam" id="3.40.50.720:FF:000084">
    <property type="entry name" value="Short-chain dehydrogenase reductase"/>
    <property type="match status" value="1"/>
</dbReference>
<keyword evidence="11" id="KW-1185">Reference proteome</keyword>
<feature type="compositionally biased region" description="Basic and acidic residues" evidence="9">
    <location>
        <begin position="1"/>
        <end position="12"/>
    </location>
</feature>
<keyword evidence="5 10" id="KW-0560">Oxidoreductase</keyword>
<dbReference type="PRINTS" id="PR00081">
    <property type="entry name" value="GDHRDH"/>
</dbReference>
<dbReference type="SUPFAM" id="SSF51735">
    <property type="entry name" value="NAD(P)-binding Rossmann-fold domains"/>
    <property type="match status" value="1"/>
</dbReference>
<accession>A0A1W7AA43</accession>
<gene>
    <name evidence="10" type="primary">ydaD</name>
    <name evidence="10" type="ORF">MCCS_06260</name>
</gene>
<evidence type="ECO:0000256" key="5">
    <source>
        <dbReference type="ARBA" id="ARBA00023002"/>
    </source>
</evidence>
<dbReference type="Pfam" id="PF13561">
    <property type="entry name" value="adh_short_C2"/>
    <property type="match status" value="1"/>
</dbReference>
<evidence type="ECO:0000256" key="7">
    <source>
        <dbReference type="ARBA" id="ARBA00031758"/>
    </source>
</evidence>
<dbReference type="GeneID" id="35294763"/>
<dbReference type="InterPro" id="IPR020904">
    <property type="entry name" value="Sc_DH/Rdtase_CS"/>
</dbReference>
<dbReference type="EMBL" id="CP021059">
    <property type="protein sequence ID" value="ARQ06276.1"/>
    <property type="molecule type" value="Genomic_DNA"/>
</dbReference>
<dbReference type="AlphaFoldDB" id="A0A1W7AA43"/>
<dbReference type="EC" id="1.1.1.304" evidence="3"/>
<sequence>MNKYEKIDKEIKGYTQSEQPGIEKEMDPKPIAEDDNYKGSDKLKGKVALITGGDSGIGRAVAICYAKEGADVAIGYYNEHDDAEDTVARLEAIGVKAKAYAFDLKSEEQCNQLVADVISDFGSLNILVNNGGVQYPQESLLDISSDQIKETFETNIFGMMYVTKAALPHLSKGDAIINTSSVTAYRGSKTLIDYSATKGAITSFTRSLSQNLAEQGIRVNSVAPGPIYTPLIPATFPAEKVEKHGQETALERRGQPSENAPAYVFLASNDASYITGETIHINGGDYISG</sequence>